<reference evidence="3" key="1">
    <citation type="journal article" date="2019" name="Int. J. Syst. Evol. Microbiol.">
        <title>The Global Catalogue of Microorganisms (GCM) 10K type strain sequencing project: providing services to taxonomists for standard genome sequencing and annotation.</title>
        <authorList>
            <consortium name="The Broad Institute Genomics Platform"/>
            <consortium name="The Broad Institute Genome Sequencing Center for Infectious Disease"/>
            <person name="Wu L."/>
            <person name="Ma J."/>
        </authorList>
    </citation>
    <scope>NUCLEOTIDE SEQUENCE [LARGE SCALE GENOMIC DNA]</scope>
    <source>
        <strain evidence="3">JCM 17983</strain>
    </source>
</reference>
<accession>A0ABP9E266</accession>
<dbReference type="SUPFAM" id="SSF55008">
    <property type="entry name" value="HMA, heavy metal-associated domain"/>
    <property type="match status" value="1"/>
</dbReference>
<comment type="caution">
    <text evidence="2">The sequence shown here is derived from an EMBL/GenBank/DDBJ whole genome shotgun (WGS) entry which is preliminary data.</text>
</comment>
<dbReference type="InterPro" id="IPR006121">
    <property type="entry name" value="HMA_dom"/>
</dbReference>
<keyword evidence="3" id="KW-1185">Reference proteome</keyword>
<dbReference type="InterPro" id="IPR000428">
    <property type="entry name" value="Cu-bd"/>
</dbReference>
<protein>
    <submittedName>
        <fullName evidence="2">Heavy-metal-associated domain-containing protein</fullName>
    </submittedName>
</protein>
<feature type="domain" description="HMA" evidence="1">
    <location>
        <begin position="3"/>
        <end position="68"/>
    </location>
</feature>
<dbReference type="PROSITE" id="PS50846">
    <property type="entry name" value="HMA_2"/>
    <property type="match status" value="1"/>
</dbReference>
<gene>
    <name evidence="2" type="ORF">GCM10023203_07010</name>
</gene>
<dbReference type="Pfam" id="PF00403">
    <property type="entry name" value="HMA"/>
    <property type="match status" value="1"/>
</dbReference>
<evidence type="ECO:0000313" key="3">
    <source>
        <dbReference type="Proteomes" id="UP001500457"/>
    </source>
</evidence>
<sequence>MSQTRTYTVTGMTCSHCVTSVLEEVGEVPGVTGVDVDLAGGRVVVTAEAPIDDDAVAAAVEEAGYRLENSGSSS</sequence>
<evidence type="ECO:0000259" key="1">
    <source>
        <dbReference type="PROSITE" id="PS50846"/>
    </source>
</evidence>
<dbReference type="EMBL" id="BAABHQ010000001">
    <property type="protein sequence ID" value="GAA4862092.1"/>
    <property type="molecule type" value="Genomic_DNA"/>
</dbReference>
<dbReference type="Proteomes" id="UP001500457">
    <property type="component" value="Unassembled WGS sequence"/>
</dbReference>
<dbReference type="RefSeq" id="WP_274232772.1">
    <property type="nucleotide sequence ID" value="NZ_BAABHQ010000001.1"/>
</dbReference>
<proteinExistence type="predicted"/>
<dbReference type="Gene3D" id="3.30.70.100">
    <property type="match status" value="1"/>
</dbReference>
<dbReference type="CDD" id="cd00371">
    <property type="entry name" value="HMA"/>
    <property type="match status" value="1"/>
</dbReference>
<organism evidence="2 3">
    <name type="scientific">Actinomycetospora straminea</name>
    <dbReference type="NCBI Taxonomy" id="663607"/>
    <lineage>
        <taxon>Bacteria</taxon>
        <taxon>Bacillati</taxon>
        <taxon>Actinomycetota</taxon>
        <taxon>Actinomycetes</taxon>
        <taxon>Pseudonocardiales</taxon>
        <taxon>Pseudonocardiaceae</taxon>
        <taxon>Actinomycetospora</taxon>
    </lineage>
</organism>
<dbReference type="PRINTS" id="PR00944">
    <property type="entry name" value="CUEXPORT"/>
</dbReference>
<name>A0ABP9E266_9PSEU</name>
<evidence type="ECO:0000313" key="2">
    <source>
        <dbReference type="EMBL" id="GAA4862092.1"/>
    </source>
</evidence>
<dbReference type="InterPro" id="IPR036163">
    <property type="entry name" value="HMA_dom_sf"/>
</dbReference>